<organism evidence="2 3">
    <name type="scientific">secondary endosymbiont of Ctenarytaina eucalypti</name>
    <dbReference type="NCBI Taxonomy" id="1199245"/>
    <lineage>
        <taxon>Bacteria</taxon>
        <taxon>Pseudomonadati</taxon>
        <taxon>Pseudomonadota</taxon>
        <taxon>Gammaproteobacteria</taxon>
        <taxon>Enterobacterales</taxon>
        <taxon>Enterobacteriaceae</taxon>
        <taxon>aphid secondary symbionts</taxon>
    </lineage>
</organism>
<name>J3TWW6_9ENTR</name>
<feature type="transmembrane region" description="Helical" evidence="1">
    <location>
        <begin position="27"/>
        <end position="45"/>
    </location>
</feature>
<dbReference type="HOGENOM" id="CLU_3066099_0_0_6"/>
<evidence type="ECO:0000313" key="3">
    <source>
        <dbReference type="Proteomes" id="UP000003936"/>
    </source>
</evidence>
<keyword evidence="3" id="KW-1185">Reference proteome</keyword>
<sequence length="53" mass="5779">MSCALTSNGHALDADTSSTNMNNTTAIALHVDMFMVILTVAINLLREERFVHS</sequence>
<protein>
    <submittedName>
        <fullName evidence="2">Uncharacterized protein</fullName>
    </submittedName>
</protein>
<keyword evidence="1" id="KW-0812">Transmembrane</keyword>
<accession>J3TWW6</accession>
<dbReference type="Proteomes" id="UP000003936">
    <property type="component" value="Chromosome"/>
</dbReference>
<dbReference type="EMBL" id="CP003546">
    <property type="protein sequence ID" value="AFP84525.1"/>
    <property type="molecule type" value="Genomic_DNA"/>
</dbReference>
<evidence type="ECO:0000313" key="2">
    <source>
        <dbReference type="EMBL" id="AFP84525.1"/>
    </source>
</evidence>
<keyword evidence="1" id="KW-1133">Transmembrane helix</keyword>
<dbReference type="AlphaFoldDB" id="J3TWW6"/>
<keyword evidence="1" id="KW-0472">Membrane</keyword>
<dbReference type="KEGG" id="sect:A359_01220"/>
<reference evidence="2 3" key="1">
    <citation type="journal article" date="2012" name="Mol. Biol. Evol.">
        <title>Genome reduction and co-evolution between the primary and secondary bacterial symbionts of psyllids.</title>
        <authorList>
            <person name="Sloan D.B."/>
            <person name="Moran N.A."/>
        </authorList>
    </citation>
    <scope>NUCLEOTIDE SEQUENCE [LARGE SCALE GENOMIC DNA]</scope>
    <source>
        <strain evidence="2">Ceuc_S</strain>
    </source>
</reference>
<proteinExistence type="predicted"/>
<gene>
    <name evidence="2" type="ORF">A359_01220</name>
</gene>
<evidence type="ECO:0000256" key="1">
    <source>
        <dbReference type="SAM" id="Phobius"/>
    </source>
</evidence>